<dbReference type="OMA" id="CIYAWRA"/>
<dbReference type="Pfam" id="PF25168">
    <property type="entry name" value="Beta-prop_WDR36-Utp21_2nd"/>
    <property type="match status" value="1"/>
</dbReference>
<protein>
    <submittedName>
        <fullName evidence="7">WD40-repeat containing protein</fullName>
    </submittedName>
</protein>
<keyword evidence="1 3" id="KW-0853">WD repeat</keyword>
<evidence type="ECO:0000256" key="1">
    <source>
        <dbReference type="ARBA" id="ARBA00022574"/>
    </source>
</evidence>
<dbReference type="PROSITE" id="PS50294">
    <property type="entry name" value="WD_REPEATS_REGION"/>
    <property type="match status" value="1"/>
</dbReference>
<dbReference type="GO" id="GO:0006364">
    <property type="term" value="P:rRNA processing"/>
    <property type="evidence" value="ECO:0007669"/>
    <property type="project" value="InterPro"/>
</dbReference>
<dbReference type="PhylomeDB" id="R7QPH4"/>
<dbReference type="PANTHER" id="PTHR22840:SF12">
    <property type="entry name" value="WD REPEAT-CONTAINING PROTEIN 36"/>
    <property type="match status" value="1"/>
</dbReference>
<accession>R7QPH4</accession>
<feature type="region of interest" description="Disordered" evidence="4">
    <location>
        <begin position="371"/>
        <end position="392"/>
    </location>
</feature>
<dbReference type="InterPro" id="IPR001680">
    <property type="entry name" value="WD40_rpt"/>
</dbReference>
<dbReference type="InterPro" id="IPR011047">
    <property type="entry name" value="Quinoprotein_ADH-like_sf"/>
</dbReference>
<feature type="compositionally biased region" description="Basic and acidic residues" evidence="4">
    <location>
        <begin position="703"/>
        <end position="712"/>
    </location>
</feature>
<dbReference type="KEGG" id="ccp:CHC_T00008971001"/>
<dbReference type="GO" id="GO:0034388">
    <property type="term" value="C:Pwp2p-containing subcomplex of 90S preribosome"/>
    <property type="evidence" value="ECO:0007669"/>
    <property type="project" value="TreeGrafter"/>
</dbReference>
<dbReference type="STRING" id="2769.R7QPH4"/>
<dbReference type="OrthoDB" id="10250769at2759"/>
<dbReference type="InterPro" id="IPR019775">
    <property type="entry name" value="WD40_repeat_CS"/>
</dbReference>
<name>R7QPH4_CHOCR</name>
<dbReference type="InterPro" id="IPR007319">
    <property type="entry name" value="WDR36/Utp21_C"/>
</dbReference>
<evidence type="ECO:0000256" key="4">
    <source>
        <dbReference type="SAM" id="MobiDB-lite"/>
    </source>
</evidence>
<sequence>MPSAHPLYTPYRALGLVCDGSVARCSPVLHRQGTATFLTTPVCAGRALHLYDVSLQLKLVSKPFPSAWPESPISCLAAAHDLTFVALGSDIAVLKRLAPVTIWHGHDAPVRHLFIAGDVLVSSCEDNRLIVWSIPSSTKRTLPIEGAILADITLPPKFELTAIAHPPTYLNKVLLGASDGRCILLNLRTKKIIHEFDSFPAAVTILEPSPVLDVVAVGLADGRVLLHNFRANETVAGGLPPHAVAAVSFRSDGTESLVSTDFSGNLFTWDLNERRLSSELRGVHAGGASLCQFLLAEPVLFTSGLQDNSVKVHVYDGLRREPRVLRSREGHRLPPTLVRFCGYDGSMMVSAGLDRELRMVSIVREARNKSLAQKGVEPRGRKAKKRRRADAGIERGDQRLDLAKKLPPITSIASNNLRQRDEDFANIATVHSELREVYTWRMQDGATHSHVLLPPDRPEKYQLAFRRGAKHLDSKNMKKRQDGRIHSYNLQSGKHQGTCLVWEKAHSSPVAGLAVDGCGDVMVSAGYDDCLIKFWDIHGRLRREGSIQTPTQITKLIWCTASDLLAVTCDDFCIYVYDASTKKLARKFSGHAGSIVDMNFDPLGRRIISASMDSTIKTWDLPSGRIIDTLLCVNAPTSVAVAPSGEYLASTHVNDLGLSLWVDTSKFASLSIPGQGDEDDDVTMLGSADGGDENSDSEQANKPTHDKARERGQAPTIEPLSSNIATLSAKPLTHWTTLSNLQAIKERNKPVEPAKKPEAAPFFLPTVKGIKMEFNVGDSDEVRSKIAKKAKDRKGGFGDAEDDDWANSEFGRLVAREQYGSAAKLLHRLDASGVDLEIQTLDGPNSRINAARFFQERLGSPEEYELTQAHLNLFLTTHGTWLAKDEGGPALLESLCLAQEGAWQKLRTVFDTVMSLSATFSGQVSPQNSWNFSTSGLYFTSCDFVGK</sequence>
<keyword evidence="2" id="KW-0677">Repeat</keyword>
<feature type="region of interest" description="Disordered" evidence="4">
    <location>
        <begin position="672"/>
        <end position="718"/>
    </location>
</feature>
<evidence type="ECO:0000259" key="6">
    <source>
        <dbReference type="Pfam" id="PF25171"/>
    </source>
</evidence>
<feature type="domain" description="WDR36/Utp21 N-terminal" evidence="6">
    <location>
        <begin position="42"/>
        <end position="316"/>
    </location>
</feature>
<evidence type="ECO:0000259" key="5">
    <source>
        <dbReference type="Pfam" id="PF04192"/>
    </source>
</evidence>
<dbReference type="SMART" id="SM00320">
    <property type="entry name" value="WD40"/>
    <property type="match status" value="8"/>
</dbReference>
<dbReference type="InterPro" id="IPR059157">
    <property type="entry name" value="WDR36-Utp21_N"/>
</dbReference>
<gene>
    <name evidence="7" type="ORF">CHC_T00008971001</name>
</gene>
<dbReference type="GO" id="GO:0032040">
    <property type="term" value="C:small-subunit processome"/>
    <property type="evidence" value="ECO:0007669"/>
    <property type="project" value="InterPro"/>
</dbReference>
<dbReference type="AlphaFoldDB" id="R7QPH4"/>
<keyword evidence="8" id="KW-1185">Reference proteome</keyword>
<dbReference type="PROSITE" id="PS00678">
    <property type="entry name" value="WD_REPEATS_1"/>
    <property type="match status" value="1"/>
</dbReference>
<dbReference type="Proteomes" id="UP000012073">
    <property type="component" value="Unassembled WGS sequence"/>
</dbReference>
<evidence type="ECO:0000313" key="8">
    <source>
        <dbReference type="Proteomes" id="UP000012073"/>
    </source>
</evidence>
<evidence type="ECO:0000256" key="2">
    <source>
        <dbReference type="ARBA" id="ARBA00022737"/>
    </source>
</evidence>
<dbReference type="Gene3D" id="2.130.10.10">
    <property type="entry name" value="YVTN repeat-like/Quinoprotein amine dehydrogenase"/>
    <property type="match status" value="2"/>
</dbReference>
<feature type="domain" description="WDR36/Utp21 C-terminal" evidence="5">
    <location>
        <begin position="720"/>
        <end position="914"/>
    </location>
</feature>
<dbReference type="GeneID" id="17317682"/>
<dbReference type="Pfam" id="PF25171">
    <property type="entry name" value="Beta-prop_WDR36-Utp21_1st"/>
    <property type="match status" value="1"/>
</dbReference>
<feature type="repeat" description="WD" evidence="3">
    <location>
        <begin position="588"/>
        <end position="629"/>
    </location>
</feature>
<reference evidence="8" key="1">
    <citation type="journal article" date="2013" name="Proc. Natl. Acad. Sci. U.S.A.">
        <title>Genome structure and metabolic features in the red seaweed Chondrus crispus shed light on evolution of the Archaeplastida.</title>
        <authorList>
            <person name="Collen J."/>
            <person name="Porcel B."/>
            <person name="Carre W."/>
            <person name="Ball S.G."/>
            <person name="Chaparro C."/>
            <person name="Tonon T."/>
            <person name="Barbeyron T."/>
            <person name="Michel G."/>
            <person name="Noel B."/>
            <person name="Valentin K."/>
            <person name="Elias M."/>
            <person name="Artiguenave F."/>
            <person name="Arun A."/>
            <person name="Aury J.M."/>
            <person name="Barbosa-Neto J.F."/>
            <person name="Bothwell J.H."/>
            <person name="Bouget F.Y."/>
            <person name="Brillet L."/>
            <person name="Cabello-Hurtado F."/>
            <person name="Capella-Gutierrez S."/>
            <person name="Charrier B."/>
            <person name="Cladiere L."/>
            <person name="Cock J.M."/>
            <person name="Coelho S.M."/>
            <person name="Colleoni C."/>
            <person name="Czjzek M."/>
            <person name="Da Silva C."/>
            <person name="Delage L."/>
            <person name="Denoeud F."/>
            <person name="Deschamps P."/>
            <person name="Dittami S.M."/>
            <person name="Gabaldon T."/>
            <person name="Gachon C.M."/>
            <person name="Groisillier A."/>
            <person name="Herve C."/>
            <person name="Jabbari K."/>
            <person name="Katinka M."/>
            <person name="Kloareg B."/>
            <person name="Kowalczyk N."/>
            <person name="Labadie K."/>
            <person name="Leblanc C."/>
            <person name="Lopez P.J."/>
            <person name="McLachlan D.H."/>
            <person name="Meslet-Cladiere L."/>
            <person name="Moustafa A."/>
            <person name="Nehr Z."/>
            <person name="Nyvall Collen P."/>
            <person name="Panaud O."/>
            <person name="Partensky F."/>
            <person name="Poulain J."/>
            <person name="Rensing S.A."/>
            <person name="Rousvoal S."/>
            <person name="Samson G."/>
            <person name="Symeonidi A."/>
            <person name="Weissenbach J."/>
            <person name="Zambounis A."/>
            <person name="Wincker P."/>
            <person name="Boyen C."/>
        </authorList>
    </citation>
    <scope>NUCLEOTIDE SEQUENCE [LARGE SCALE GENOMIC DNA]</scope>
    <source>
        <strain evidence="8">cv. Stackhouse</strain>
    </source>
</reference>
<dbReference type="Gramene" id="CDF39678">
    <property type="protein sequence ID" value="CDF39678"/>
    <property type="gene ID" value="CHC_T00008971001"/>
</dbReference>
<dbReference type="InterPro" id="IPR015943">
    <property type="entry name" value="WD40/YVTN_repeat-like_dom_sf"/>
</dbReference>
<evidence type="ECO:0000256" key="3">
    <source>
        <dbReference type="PROSITE-ProRule" id="PRU00221"/>
    </source>
</evidence>
<dbReference type="RefSeq" id="XP_005709972.1">
    <property type="nucleotide sequence ID" value="XM_005709915.1"/>
</dbReference>
<dbReference type="SUPFAM" id="SSF50978">
    <property type="entry name" value="WD40 repeat-like"/>
    <property type="match status" value="1"/>
</dbReference>
<dbReference type="SUPFAM" id="SSF50998">
    <property type="entry name" value="Quinoprotein alcohol dehydrogenase-like"/>
    <property type="match status" value="1"/>
</dbReference>
<dbReference type="EMBL" id="HG002067">
    <property type="protein sequence ID" value="CDF39678.1"/>
    <property type="molecule type" value="Genomic_DNA"/>
</dbReference>
<organism evidence="7 8">
    <name type="scientific">Chondrus crispus</name>
    <name type="common">Carrageen Irish moss</name>
    <name type="synonym">Polymorpha crispa</name>
    <dbReference type="NCBI Taxonomy" id="2769"/>
    <lineage>
        <taxon>Eukaryota</taxon>
        <taxon>Rhodophyta</taxon>
        <taxon>Florideophyceae</taxon>
        <taxon>Rhodymeniophycidae</taxon>
        <taxon>Gigartinales</taxon>
        <taxon>Gigartinaceae</taxon>
        <taxon>Chondrus</taxon>
    </lineage>
</organism>
<dbReference type="InterPro" id="IPR036322">
    <property type="entry name" value="WD40_repeat_dom_sf"/>
</dbReference>
<proteinExistence type="predicted"/>
<evidence type="ECO:0000313" key="7">
    <source>
        <dbReference type="EMBL" id="CDF39678.1"/>
    </source>
</evidence>
<dbReference type="PANTHER" id="PTHR22840">
    <property type="entry name" value="WD REPEAT-CONTAINING PROTEIN 36"/>
    <property type="match status" value="1"/>
</dbReference>
<dbReference type="Pfam" id="PF04192">
    <property type="entry name" value="Utp21"/>
    <property type="match status" value="1"/>
</dbReference>
<dbReference type="PROSITE" id="PS50082">
    <property type="entry name" value="WD_REPEATS_2"/>
    <property type="match status" value="1"/>
</dbReference>